<evidence type="ECO:0000313" key="1">
    <source>
        <dbReference type="EMBL" id="MDR7278478.1"/>
    </source>
</evidence>
<keyword evidence="2" id="KW-1185">Reference proteome</keyword>
<dbReference type="AlphaFoldDB" id="A0AAE3YU66"/>
<dbReference type="Proteomes" id="UP001183643">
    <property type="component" value="Unassembled WGS sequence"/>
</dbReference>
<comment type="caution">
    <text evidence="1">The sequence shown here is derived from an EMBL/GenBank/DDBJ whole genome shotgun (WGS) entry which is preliminary data.</text>
</comment>
<protein>
    <submittedName>
        <fullName evidence="1">Uncharacterized protein (DUF2461 family)</fullName>
    </submittedName>
</protein>
<organism evidence="1 2">
    <name type="scientific">Catenuloplanes atrovinosus</name>
    <dbReference type="NCBI Taxonomy" id="137266"/>
    <lineage>
        <taxon>Bacteria</taxon>
        <taxon>Bacillati</taxon>
        <taxon>Actinomycetota</taxon>
        <taxon>Actinomycetes</taxon>
        <taxon>Micromonosporales</taxon>
        <taxon>Micromonosporaceae</taxon>
        <taxon>Catenuloplanes</taxon>
    </lineage>
</organism>
<accession>A0AAE3YU66</accession>
<reference evidence="1" key="1">
    <citation type="submission" date="2023-07" db="EMBL/GenBank/DDBJ databases">
        <title>Sequencing the genomes of 1000 actinobacteria strains.</title>
        <authorList>
            <person name="Klenk H.-P."/>
        </authorList>
    </citation>
    <scope>NUCLEOTIDE SEQUENCE</scope>
    <source>
        <strain evidence="1">DSM 44707</strain>
    </source>
</reference>
<proteinExistence type="predicted"/>
<sequence length="75" mass="8775">MGEALLKGGGIRVHTAVKDRPDLAFSRLVYRRANRAPLRYVSHGRWCRIPRGVRHVSQPKTTEKCFAEREKRYIR</sequence>
<dbReference type="EMBL" id="JAVDYB010000001">
    <property type="protein sequence ID" value="MDR7278478.1"/>
    <property type="molecule type" value="Genomic_DNA"/>
</dbReference>
<evidence type="ECO:0000313" key="2">
    <source>
        <dbReference type="Proteomes" id="UP001183643"/>
    </source>
</evidence>
<name>A0AAE3YU66_9ACTN</name>
<gene>
    <name evidence="1" type="ORF">J2S41_005256</name>
</gene>